<evidence type="ECO:0000256" key="2">
    <source>
        <dbReference type="SAM" id="Phobius"/>
    </source>
</evidence>
<evidence type="ECO:0000313" key="4">
    <source>
        <dbReference type="Proteomes" id="UP000286947"/>
    </source>
</evidence>
<keyword evidence="2" id="KW-0472">Membrane</keyword>
<keyword evidence="2" id="KW-0812">Transmembrane</keyword>
<feature type="transmembrane region" description="Helical" evidence="2">
    <location>
        <begin position="6"/>
        <end position="26"/>
    </location>
</feature>
<dbReference type="EMBL" id="PQSP01000002">
    <property type="protein sequence ID" value="RUS67410.1"/>
    <property type="molecule type" value="Genomic_DNA"/>
</dbReference>
<keyword evidence="4" id="KW-1185">Reference proteome</keyword>
<feature type="region of interest" description="Disordered" evidence="1">
    <location>
        <begin position="105"/>
        <end position="126"/>
    </location>
</feature>
<protein>
    <recommendedName>
        <fullName evidence="5">TIGR03752 family integrating conjugative element protein</fullName>
    </recommendedName>
</protein>
<evidence type="ECO:0000313" key="3">
    <source>
        <dbReference type="EMBL" id="RUS67410.1"/>
    </source>
</evidence>
<evidence type="ECO:0000256" key="1">
    <source>
        <dbReference type="SAM" id="MobiDB-lite"/>
    </source>
</evidence>
<dbReference type="RefSeq" id="WP_126979416.1">
    <property type="nucleotide sequence ID" value="NZ_PQSP01000002.1"/>
</dbReference>
<organism evidence="3 4">
    <name type="scientific">Saezia sanguinis</name>
    <dbReference type="NCBI Taxonomy" id="1965230"/>
    <lineage>
        <taxon>Bacteria</taxon>
        <taxon>Pseudomonadati</taxon>
        <taxon>Pseudomonadota</taxon>
        <taxon>Betaproteobacteria</taxon>
        <taxon>Burkholderiales</taxon>
        <taxon>Saeziaceae</taxon>
        <taxon>Saezia</taxon>
    </lineage>
</organism>
<proteinExistence type="predicted"/>
<sequence precursor="true">MKSNGLLKWLLIPAVLIVLVIGLKVLNGDKNHQSNDDAPELTADEMKALGIEGDTPRDTVATLVGQVKQLRLELKTAMDENKTQRTENERLRQRERDVDQRIRNALNDERETMRRERQQNAEDKRETQNILSTLQQRIEGLGNDMANNKPAVELPIGLGLEGPADRLKDEIIWIEPSDAQVVDPRANNKPNISFPSSFSTVDASGKSLHAGERIRHESYSDHENVAEPTPVYTVPANSTLTGSVAMTALIGRVPVDSTVNDPYPFKVLIGPDNLTANGIELPDVAGAVLSGTATGDWTLSCVRGQITSMTFVFNDGTIRTVPANTSNNNGGNNRNNTNALGWISDPHGIPCVSGERRSNATQYLTSQALITAAGAGAASLIKNEGGNISYANSDGSIGSVGITGNEAMGRILTNGVQDMSAWVNKLYGQAFAAIYVQPGAHVAVHIEREISVDYDTNGRKVNHTTGSSYENDLD</sequence>
<name>A0A433SFB1_9BURK</name>
<dbReference type="InterPro" id="IPR021207">
    <property type="entry name" value="Integr_conj_element_PFL4705"/>
</dbReference>
<dbReference type="AlphaFoldDB" id="A0A433SFB1"/>
<gene>
    <name evidence="3" type="ORF">CUZ56_01355</name>
</gene>
<dbReference type="Proteomes" id="UP000286947">
    <property type="component" value="Unassembled WGS sequence"/>
</dbReference>
<accession>A0A433SFB1</accession>
<keyword evidence="2" id="KW-1133">Transmembrane helix</keyword>
<dbReference type="NCBIfam" id="TIGR03752">
    <property type="entry name" value="conj_TIGR03752"/>
    <property type="match status" value="1"/>
</dbReference>
<evidence type="ECO:0008006" key="5">
    <source>
        <dbReference type="Google" id="ProtNLM"/>
    </source>
</evidence>
<reference evidence="3 4" key="1">
    <citation type="submission" date="2018-01" db="EMBL/GenBank/DDBJ databases">
        <title>Saezia sanguinis gen. nov., sp. nov., in the order Burkholderiales isolated from human blood.</title>
        <authorList>
            <person name="Medina-Pascual M.J."/>
            <person name="Valdezate S."/>
            <person name="Monzon S."/>
            <person name="Cuesta I."/>
            <person name="Carrasco G."/>
            <person name="Villalon P."/>
            <person name="Saez-Nieto J.A."/>
        </authorList>
    </citation>
    <scope>NUCLEOTIDE SEQUENCE [LARGE SCALE GENOMIC DNA]</scope>
    <source>
        <strain evidence="3 4">CNM695-12</strain>
    </source>
</reference>
<dbReference type="OrthoDB" id="7061550at2"/>
<comment type="caution">
    <text evidence="3">The sequence shown here is derived from an EMBL/GenBank/DDBJ whole genome shotgun (WGS) entry which is preliminary data.</text>
</comment>